<name>A0A1A9ZC10_GLOPL</name>
<reference evidence="2" key="1">
    <citation type="submission" date="2014-03" db="EMBL/GenBank/DDBJ databases">
        <authorList>
            <person name="Aksoy S."/>
            <person name="Warren W."/>
            <person name="Wilson R.K."/>
        </authorList>
    </citation>
    <scope>NUCLEOTIDE SEQUENCE [LARGE SCALE GENOMIC DNA]</scope>
    <source>
        <strain evidence="2">IAEA</strain>
    </source>
</reference>
<proteinExistence type="predicted"/>
<accession>A0A1A9ZC10</accession>
<keyword evidence="2" id="KW-1185">Reference proteome</keyword>
<evidence type="ECO:0000313" key="2">
    <source>
        <dbReference type="Proteomes" id="UP000092445"/>
    </source>
</evidence>
<dbReference type="AlphaFoldDB" id="A0A1A9ZC10"/>
<reference evidence="1" key="2">
    <citation type="submission" date="2020-05" db="UniProtKB">
        <authorList>
            <consortium name="EnsemblMetazoa"/>
        </authorList>
    </citation>
    <scope>IDENTIFICATION</scope>
    <source>
        <strain evidence="1">IAEA</strain>
    </source>
</reference>
<dbReference type="EnsemblMetazoa" id="GPAI010101-RA">
    <property type="protein sequence ID" value="GPAI010101-PA"/>
    <property type="gene ID" value="GPAI010101"/>
</dbReference>
<evidence type="ECO:0000313" key="1">
    <source>
        <dbReference type="EnsemblMetazoa" id="GPAI010101-PA"/>
    </source>
</evidence>
<sequence length="262" mass="30325">MDRSVIFLMSSIDDSRRTKGYGNGKEGKYIQSLFKQDLLGEAGKGMCWFRICEYMYEHQYSQLREYIEKFLSSFYSSTACNSTDFAVYRERGGNSSYVRANKQMWTWTQFSLLHYYYYYTTTATTTTTTTTTATTTTTFTTTTIIITMKVDGGPGQRLDIYYMDYVNESDKYKMHCSSETPEQLGRGVRSQRAQFMPSRLTVTFLAHTEQRPSLAYNCQLSKLLKNLNPLCFLHISSKRSVENEKNIVTVSQRTDEGYIDGR</sequence>
<protein>
    <submittedName>
        <fullName evidence="1">Uncharacterized protein</fullName>
    </submittedName>
</protein>
<organism evidence="1 2">
    <name type="scientific">Glossina pallidipes</name>
    <name type="common">Tsetse fly</name>
    <dbReference type="NCBI Taxonomy" id="7398"/>
    <lineage>
        <taxon>Eukaryota</taxon>
        <taxon>Metazoa</taxon>
        <taxon>Ecdysozoa</taxon>
        <taxon>Arthropoda</taxon>
        <taxon>Hexapoda</taxon>
        <taxon>Insecta</taxon>
        <taxon>Pterygota</taxon>
        <taxon>Neoptera</taxon>
        <taxon>Endopterygota</taxon>
        <taxon>Diptera</taxon>
        <taxon>Brachycera</taxon>
        <taxon>Muscomorpha</taxon>
        <taxon>Hippoboscoidea</taxon>
        <taxon>Glossinidae</taxon>
        <taxon>Glossina</taxon>
    </lineage>
</organism>
<dbReference type="VEuPathDB" id="VectorBase:GPAI010101"/>
<dbReference type="Proteomes" id="UP000092445">
    <property type="component" value="Unassembled WGS sequence"/>
</dbReference>